<evidence type="ECO:0000313" key="2">
    <source>
        <dbReference type="Proteomes" id="UP000492821"/>
    </source>
</evidence>
<evidence type="ECO:0000313" key="3">
    <source>
        <dbReference type="WBParaSite" id="Pan_g11649.t1"/>
    </source>
</evidence>
<organism evidence="2 3">
    <name type="scientific">Panagrellus redivivus</name>
    <name type="common">Microworm</name>
    <dbReference type="NCBI Taxonomy" id="6233"/>
    <lineage>
        <taxon>Eukaryota</taxon>
        <taxon>Metazoa</taxon>
        <taxon>Ecdysozoa</taxon>
        <taxon>Nematoda</taxon>
        <taxon>Chromadorea</taxon>
        <taxon>Rhabditida</taxon>
        <taxon>Tylenchina</taxon>
        <taxon>Panagrolaimomorpha</taxon>
        <taxon>Panagrolaimoidea</taxon>
        <taxon>Panagrolaimidae</taxon>
        <taxon>Panagrellus</taxon>
    </lineage>
</organism>
<feature type="region of interest" description="Disordered" evidence="1">
    <location>
        <begin position="35"/>
        <end position="55"/>
    </location>
</feature>
<accession>A0A7E4ZQN3</accession>
<feature type="compositionally biased region" description="Basic and acidic residues" evidence="1">
    <location>
        <begin position="134"/>
        <end position="147"/>
    </location>
</feature>
<dbReference type="WBParaSite" id="Pan_g11649.t1">
    <property type="protein sequence ID" value="Pan_g11649.t1"/>
    <property type="gene ID" value="Pan_g11649"/>
</dbReference>
<reference evidence="2" key="1">
    <citation type="journal article" date="2013" name="Genetics">
        <title>The draft genome and transcriptome of Panagrellus redivivus are shaped by the harsh demands of a free-living lifestyle.</title>
        <authorList>
            <person name="Srinivasan J."/>
            <person name="Dillman A.R."/>
            <person name="Macchietto M.G."/>
            <person name="Heikkinen L."/>
            <person name="Lakso M."/>
            <person name="Fracchia K.M."/>
            <person name="Antoshechkin I."/>
            <person name="Mortazavi A."/>
            <person name="Wong G."/>
            <person name="Sternberg P.W."/>
        </authorList>
    </citation>
    <scope>NUCLEOTIDE SEQUENCE [LARGE SCALE GENOMIC DNA]</scope>
    <source>
        <strain evidence="2">MT8872</strain>
    </source>
</reference>
<name>A0A7E4ZQN3_PANRE</name>
<dbReference type="Proteomes" id="UP000492821">
    <property type="component" value="Unassembled WGS sequence"/>
</dbReference>
<proteinExistence type="predicted"/>
<evidence type="ECO:0000256" key="1">
    <source>
        <dbReference type="SAM" id="MobiDB-lite"/>
    </source>
</evidence>
<dbReference type="AlphaFoldDB" id="A0A7E4ZQN3"/>
<reference evidence="3" key="2">
    <citation type="submission" date="2020-10" db="UniProtKB">
        <authorList>
            <consortium name="WormBaseParasite"/>
        </authorList>
    </citation>
    <scope>IDENTIFICATION</scope>
</reference>
<keyword evidence="2" id="KW-1185">Reference proteome</keyword>
<sequence length="156" mass="17160">MMDQHATKRHAEDEMLLEGAKKPRTLFSIGVGGASEYGQKDVANDDSLMSTPDEEDGIIIDNKNLVTAPQYSGFKIVHFLPLPIIVVHTVDDEEPVDLSTHPRPVSPLNGNPPGMLFMQVGPHYQGGKPFYLEISKDHGDKTSDTPKSRNNPQSLI</sequence>
<feature type="region of interest" description="Disordered" evidence="1">
    <location>
        <begin position="133"/>
        <end position="156"/>
    </location>
</feature>
<protein>
    <submittedName>
        <fullName evidence="3">PITH domain-containing protein</fullName>
    </submittedName>
</protein>